<evidence type="ECO:0000256" key="1">
    <source>
        <dbReference type="SAM" id="Phobius"/>
    </source>
</evidence>
<feature type="transmembrane region" description="Helical" evidence="1">
    <location>
        <begin position="84"/>
        <end position="113"/>
    </location>
</feature>
<gene>
    <name evidence="2" type="ORF">E2F48_08470</name>
</gene>
<feature type="transmembrane region" description="Helical" evidence="1">
    <location>
        <begin position="48"/>
        <end position="72"/>
    </location>
</feature>
<keyword evidence="3" id="KW-1185">Reference proteome</keyword>
<dbReference type="RefSeq" id="WP_133403581.1">
    <property type="nucleotide sequence ID" value="NZ_SMTK01000003.1"/>
</dbReference>
<reference evidence="2 3" key="1">
    <citation type="submission" date="2019-03" db="EMBL/GenBank/DDBJ databases">
        <title>Arthrobacter sp. nov., an bacterium isolated from biocrust in Mu Us Desert.</title>
        <authorList>
            <person name="Lixiong L."/>
        </authorList>
    </citation>
    <scope>NUCLEOTIDE SEQUENCE [LARGE SCALE GENOMIC DNA]</scope>
    <source>
        <strain evidence="2 3">SLN-3</strain>
    </source>
</reference>
<dbReference type="Proteomes" id="UP000295411">
    <property type="component" value="Unassembled WGS sequence"/>
</dbReference>
<dbReference type="OrthoDB" id="3733714at2"/>
<comment type="caution">
    <text evidence="2">The sequence shown here is derived from an EMBL/GenBank/DDBJ whole genome shotgun (WGS) entry which is preliminary data.</text>
</comment>
<dbReference type="Pfam" id="PF04306">
    <property type="entry name" value="DUF456"/>
    <property type="match status" value="1"/>
</dbReference>
<dbReference type="EMBL" id="SMTK01000003">
    <property type="protein sequence ID" value="TDK25305.1"/>
    <property type="molecule type" value="Genomic_DNA"/>
</dbReference>
<evidence type="ECO:0000313" key="2">
    <source>
        <dbReference type="EMBL" id="TDK25305.1"/>
    </source>
</evidence>
<dbReference type="AlphaFoldDB" id="A0A4R5TVZ4"/>
<feature type="transmembrane region" description="Helical" evidence="1">
    <location>
        <begin position="12"/>
        <end position="42"/>
    </location>
</feature>
<name>A0A4R5TVZ4_9MICC</name>
<evidence type="ECO:0000313" key="3">
    <source>
        <dbReference type="Proteomes" id="UP000295411"/>
    </source>
</evidence>
<proteinExistence type="predicted"/>
<keyword evidence="1" id="KW-1133">Transmembrane helix</keyword>
<feature type="transmembrane region" description="Helical" evidence="1">
    <location>
        <begin position="133"/>
        <end position="161"/>
    </location>
</feature>
<dbReference type="InterPro" id="IPR007403">
    <property type="entry name" value="DUF456"/>
</dbReference>
<accession>A0A4R5TVZ4</accession>
<keyword evidence="1" id="KW-0472">Membrane</keyword>
<sequence>MDFQVLMTVVSGLLIAVGTAGVVVPVLPGSVLIVGSLLLWAFAVESAVGWVVFVLGSLFAVAGLLSGLVLTGRTLKRQQIPGRSVTIGLIIGVVGMFAVPVVGLFLGFALGLFASEYQRQRNARSALSSSLQALKATGLGILAELGFAFAAGTTWILGVWVHFA</sequence>
<keyword evidence="1" id="KW-0812">Transmembrane</keyword>
<organism evidence="2 3">
    <name type="scientific">Arthrobacter crusticola</name>
    <dbReference type="NCBI Taxonomy" id="2547960"/>
    <lineage>
        <taxon>Bacteria</taxon>
        <taxon>Bacillati</taxon>
        <taxon>Actinomycetota</taxon>
        <taxon>Actinomycetes</taxon>
        <taxon>Micrococcales</taxon>
        <taxon>Micrococcaceae</taxon>
        <taxon>Arthrobacter</taxon>
    </lineage>
</organism>
<protein>
    <submittedName>
        <fullName evidence="2">DUF456 domain-containing protein</fullName>
    </submittedName>
</protein>